<dbReference type="PANTHER" id="PTHR24208">
    <property type="entry name" value="LIM/HOMEOBOX PROTEIN LHX"/>
    <property type="match status" value="1"/>
</dbReference>
<comment type="subcellular location">
    <subcellularLocation>
        <location evidence="1">Nucleus</location>
    </subcellularLocation>
</comment>
<feature type="domain" description="Homeobox" evidence="6">
    <location>
        <begin position="87"/>
        <end position="221"/>
    </location>
</feature>
<protein>
    <submittedName>
        <fullName evidence="7">LIM/homeobox protein Lhx6</fullName>
    </submittedName>
</protein>
<keyword evidence="3 7" id="KW-0371">Homeobox</keyword>
<feature type="region of interest" description="Disordered" evidence="5">
    <location>
        <begin position="1"/>
        <end position="84"/>
    </location>
</feature>
<evidence type="ECO:0000256" key="4">
    <source>
        <dbReference type="ARBA" id="ARBA00023242"/>
    </source>
</evidence>
<reference evidence="7 8" key="1">
    <citation type="journal article" date="2013" name="Proc. Natl. Acad. Sci. U.S.A.">
        <title>The king cobra genome reveals dynamic gene evolution and adaptation in the snake venom system.</title>
        <authorList>
            <person name="Vonk F.J."/>
            <person name="Casewell N.R."/>
            <person name="Henkel C.V."/>
            <person name="Heimberg A.M."/>
            <person name="Jansen H.J."/>
            <person name="McCleary R.J."/>
            <person name="Kerkkamp H.M."/>
            <person name="Vos R.A."/>
            <person name="Guerreiro I."/>
            <person name="Calvete J.J."/>
            <person name="Wuster W."/>
            <person name="Woods A.E."/>
            <person name="Logan J.M."/>
            <person name="Harrison R.A."/>
            <person name="Castoe T.A."/>
            <person name="de Koning A.P."/>
            <person name="Pollock D.D."/>
            <person name="Yandell M."/>
            <person name="Calderon D."/>
            <person name="Renjifo C."/>
            <person name="Currier R.B."/>
            <person name="Salgado D."/>
            <person name="Pla D."/>
            <person name="Sanz L."/>
            <person name="Hyder A.S."/>
            <person name="Ribeiro J.M."/>
            <person name="Arntzen J.W."/>
            <person name="van den Thillart G.E."/>
            <person name="Boetzer M."/>
            <person name="Pirovano W."/>
            <person name="Dirks R.P."/>
            <person name="Spaink H.P."/>
            <person name="Duboule D."/>
            <person name="McGlinn E."/>
            <person name="Kini R.M."/>
            <person name="Richardson M.K."/>
        </authorList>
    </citation>
    <scope>NUCLEOTIDE SEQUENCE</scope>
    <source>
        <tissue evidence="7">Blood</tissue>
    </source>
</reference>
<evidence type="ECO:0000313" key="7">
    <source>
        <dbReference type="EMBL" id="ETE56339.1"/>
    </source>
</evidence>
<sequence>PHLHSLLAVPPLPRSQSPPGASADGGSGFPAHKPQLGDKPDPAVSPLPPRGMASLWKGPCPPSKTASPSRPSEPGLPLRQSSCRYGETREVGRMPIAGEGVMQAQFAQDNNPDAQTLQKLADMTGLSRRAELTPLPPSPVDDPACWGASLDRLVQKWRWLPALWSSIPEVSGHFLLLLVTLPSCWSKGRFYAGFVSSAVSTSLKVWFQNCRARHKKHTPQHTGPPSGGSQSRLPSVLPEDLHYSPFSGPERARMVTLHSYIESKWRRRGNGPPGLMSHCRDYFAGSGKETTRRRTREKMRKVRSRGSRPSSQPAAVPKSPQAALDFLHQRVSSWGGTRGLQSIGGPI</sequence>
<feature type="compositionally biased region" description="Polar residues" evidence="5">
    <location>
        <begin position="220"/>
        <end position="233"/>
    </location>
</feature>
<evidence type="ECO:0000256" key="2">
    <source>
        <dbReference type="ARBA" id="ARBA00023125"/>
    </source>
</evidence>
<dbReference type="AlphaFoldDB" id="V8N242"/>
<accession>V8N242</accession>
<dbReference type="GO" id="GO:0000977">
    <property type="term" value="F:RNA polymerase II transcription regulatory region sequence-specific DNA binding"/>
    <property type="evidence" value="ECO:0007669"/>
    <property type="project" value="TreeGrafter"/>
</dbReference>
<dbReference type="CDD" id="cd00086">
    <property type="entry name" value="homeodomain"/>
    <property type="match status" value="1"/>
</dbReference>
<feature type="compositionally biased region" description="Basic residues" evidence="5">
    <location>
        <begin position="291"/>
        <end position="306"/>
    </location>
</feature>
<dbReference type="Proteomes" id="UP000018936">
    <property type="component" value="Unassembled WGS sequence"/>
</dbReference>
<keyword evidence="8" id="KW-1185">Reference proteome</keyword>
<evidence type="ECO:0000256" key="5">
    <source>
        <dbReference type="SAM" id="MobiDB-lite"/>
    </source>
</evidence>
<comment type="caution">
    <text evidence="7">The sequence shown here is derived from an EMBL/GenBank/DDBJ whole genome shotgun (WGS) entry which is preliminary data.</text>
</comment>
<keyword evidence="2 7" id="KW-0238">DNA-binding</keyword>
<evidence type="ECO:0000313" key="8">
    <source>
        <dbReference type="Proteomes" id="UP000018936"/>
    </source>
</evidence>
<feature type="region of interest" description="Disordered" evidence="5">
    <location>
        <begin position="214"/>
        <end position="234"/>
    </location>
</feature>
<dbReference type="InterPro" id="IPR050453">
    <property type="entry name" value="LIM_Homeobox_TF"/>
</dbReference>
<dbReference type="EMBL" id="AZIM01026978">
    <property type="protein sequence ID" value="ETE56339.1"/>
    <property type="molecule type" value="Genomic_DNA"/>
</dbReference>
<dbReference type="InterPro" id="IPR001356">
    <property type="entry name" value="HD"/>
</dbReference>
<dbReference type="PANTHER" id="PTHR24208:SF121">
    <property type="entry name" value="LIM_HOMEOBOX PROTEIN LHX6"/>
    <property type="match status" value="1"/>
</dbReference>
<name>V8N242_OPHHA</name>
<evidence type="ECO:0000256" key="3">
    <source>
        <dbReference type="ARBA" id="ARBA00023155"/>
    </source>
</evidence>
<dbReference type="OrthoDB" id="125004at2759"/>
<proteinExistence type="predicted"/>
<dbReference type="GO" id="GO:0000981">
    <property type="term" value="F:DNA-binding transcription factor activity, RNA polymerase II-specific"/>
    <property type="evidence" value="ECO:0007669"/>
    <property type="project" value="TreeGrafter"/>
</dbReference>
<evidence type="ECO:0000259" key="6">
    <source>
        <dbReference type="SMART" id="SM00389"/>
    </source>
</evidence>
<dbReference type="GO" id="GO:0021884">
    <property type="term" value="P:forebrain neuron development"/>
    <property type="evidence" value="ECO:0007669"/>
    <property type="project" value="TreeGrafter"/>
</dbReference>
<keyword evidence="4" id="KW-0539">Nucleus</keyword>
<dbReference type="GO" id="GO:0005634">
    <property type="term" value="C:nucleus"/>
    <property type="evidence" value="ECO:0007669"/>
    <property type="project" value="UniProtKB-SubCell"/>
</dbReference>
<dbReference type="Gene3D" id="1.10.10.60">
    <property type="entry name" value="Homeodomain-like"/>
    <property type="match status" value="1"/>
</dbReference>
<dbReference type="SMART" id="SM00389">
    <property type="entry name" value="HOX"/>
    <property type="match status" value="1"/>
</dbReference>
<feature type="region of interest" description="Disordered" evidence="5">
    <location>
        <begin position="285"/>
        <end position="319"/>
    </location>
</feature>
<feature type="non-terminal residue" evidence="7">
    <location>
        <position position="1"/>
    </location>
</feature>
<gene>
    <name evidence="7" type="primary">LHX6</name>
    <name evidence="7" type="ORF">L345_17950</name>
</gene>
<organism evidence="7 8">
    <name type="scientific">Ophiophagus hannah</name>
    <name type="common">King cobra</name>
    <name type="synonym">Naja hannah</name>
    <dbReference type="NCBI Taxonomy" id="8665"/>
    <lineage>
        <taxon>Eukaryota</taxon>
        <taxon>Metazoa</taxon>
        <taxon>Chordata</taxon>
        <taxon>Craniata</taxon>
        <taxon>Vertebrata</taxon>
        <taxon>Euteleostomi</taxon>
        <taxon>Lepidosauria</taxon>
        <taxon>Squamata</taxon>
        <taxon>Bifurcata</taxon>
        <taxon>Unidentata</taxon>
        <taxon>Episquamata</taxon>
        <taxon>Toxicofera</taxon>
        <taxon>Serpentes</taxon>
        <taxon>Colubroidea</taxon>
        <taxon>Elapidae</taxon>
        <taxon>Elapinae</taxon>
        <taxon>Ophiophagus</taxon>
    </lineage>
</organism>
<evidence type="ECO:0000256" key="1">
    <source>
        <dbReference type="ARBA" id="ARBA00004123"/>
    </source>
</evidence>